<keyword evidence="4" id="KW-1185">Reference proteome</keyword>
<comment type="caution">
    <text evidence="3">The sequence shown here is derived from an EMBL/GenBank/DDBJ whole genome shotgun (WGS) entry which is preliminary data.</text>
</comment>
<dbReference type="Proteomes" id="UP001523550">
    <property type="component" value="Unassembled WGS sequence"/>
</dbReference>
<dbReference type="PANTHER" id="PTHR34351:SF1">
    <property type="entry name" value="SLR1927 PROTEIN"/>
    <property type="match status" value="1"/>
</dbReference>
<proteinExistence type="predicted"/>
<dbReference type="RefSeq" id="WP_253444023.1">
    <property type="nucleotide sequence ID" value="NZ_JALJYF010000001.1"/>
</dbReference>
<evidence type="ECO:0000256" key="1">
    <source>
        <dbReference type="SAM" id="MobiDB-lite"/>
    </source>
</evidence>
<evidence type="ECO:0000256" key="2">
    <source>
        <dbReference type="SAM" id="Phobius"/>
    </source>
</evidence>
<gene>
    <name evidence="3" type="ORF">J2T60_000146</name>
</gene>
<protein>
    <submittedName>
        <fullName evidence="3">Uncharacterized protein (DUF58 family)</fullName>
    </submittedName>
</protein>
<dbReference type="PANTHER" id="PTHR34351">
    <property type="entry name" value="SLR1927 PROTEIN-RELATED"/>
    <property type="match status" value="1"/>
</dbReference>
<accession>A0ABT1G4H3</accession>
<reference evidence="3 4" key="1">
    <citation type="submission" date="2022-03" db="EMBL/GenBank/DDBJ databases">
        <title>Genomic Encyclopedia of Type Strains, Phase III (KMG-III): the genomes of soil and plant-associated and newly described type strains.</title>
        <authorList>
            <person name="Whitman W."/>
        </authorList>
    </citation>
    <scope>NUCLEOTIDE SEQUENCE [LARGE SCALE GENOMIC DNA]</scope>
    <source>
        <strain evidence="3 4">BSker1</strain>
    </source>
</reference>
<feature type="region of interest" description="Disordered" evidence="1">
    <location>
        <begin position="195"/>
        <end position="223"/>
    </location>
</feature>
<sequence>MIRRLFSSVTGLARRWAYRRQGRDHPPLTLHRRRIYILPTRFGMGLALLVMAMILAAMNYANSMGFALSFTLAGLGVVCMHHAHRGLNRLVVRPGKTGRGFAGERQHLEVQLENPAPIARRDILLTDESGNILDFTDLFPHGHARLQLPCTPERRGSVRIQRFGLATAYPMGLFRAWCWLDMPLEGLAWPKPLASPMQRAPDPEAESGKRQQSGTEDFSQLRDYAKGDPTRRIAWRHYLARGELIVKEFASPAGESPVWLDWDHSGGGDQESRLARLCHWVLQAEAATGPWGLRLPDETIGPGRGEHQTRRALDALARFGEDGGGAGHD</sequence>
<keyword evidence="2" id="KW-1133">Transmembrane helix</keyword>
<dbReference type="EMBL" id="JALJYF010000001">
    <property type="protein sequence ID" value="MCP1726181.1"/>
    <property type="molecule type" value="Genomic_DNA"/>
</dbReference>
<feature type="transmembrane region" description="Helical" evidence="2">
    <location>
        <begin position="42"/>
        <end position="60"/>
    </location>
</feature>
<name>A0ABT1G4H3_9GAMM</name>
<evidence type="ECO:0000313" key="3">
    <source>
        <dbReference type="EMBL" id="MCP1726181.1"/>
    </source>
</evidence>
<keyword evidence="2" id="KW-0472">Membrane</keyword>
<evidence type="ECO:0000313" key="4">
    <source>
        <dbReference type="Proteomes" id="UP001523550"/>
    </source>
</evidence>
<keyword evidence="2" id="KW-0812">Transmembrane</keyword>
<organism evidence="3 4">
    <name type="scientific">Natronospira proteinivora</name>
    <dbReference type="NCBI Taxonomy" id="1807133"/>
    <lineage>
        <taxon>Bacteria</taxon>
        <taxon>Pseudomonadati</taxon>
        <taxon>Pseudomonadota</taxon>
        <taxon>Gammaproteobacteria</taxon>
        <taxon>Natronospirales</taxon>
        <taxon>Natronospiraceae</taxon>
        <taxon>Natronospira</taxon>
    </lineage>
</organism>